<feature type="signal peptide" evidence="2">
    <location>
        <begin position="1"/>
        <end position="17"/>
    </location>
</feature>
<dbReference type="AlphaFoldDB" id="A0A084AJL9"/>
<evidence type="ECO:0008006" key="5">
    <source>
        <dbReference type="Google" id="ProtNLM"/>
    </source>
</evidence>
<keyword evidence="4" id="KW-1185">Reference proteome</keyword>
<reference evidence="3 4" key="1">
    <citation type="journal article" date="2014" name="BMC Genomics">
        <title>Comparative genome sequencing reveals chemotype-specific gene clusters in the toxigenic black mold Stachybotrys.</title>
        <authorList>
            <person name="Semeiks J."/>
            <person name="Borek D."/>
            <person name="Otwinowski Z."/>
            <person name="Grishin N.V."/>
        </authorList>
    </citation>
    <scope>NUCLEOTIDE SEQUENCE [LARGE SCALE GENOMIC DNA]</scope>
    <source>
        <strain evidence="4">CBS 109288 / IBT 7711</strain>
    </source>
</reference>
<organism evidence="3 4">
    <name type="scientific">Stachybotrys chartarum (strain CBS 109288 / IBT 7711)</name>
    <name type="common">Toxic black mold</name>
    <name type="synonym">Stilbospora chartarum</name>
    <dbReference type="NCBI Taxonomy" id="1280523"/>
    <lineage>
        <taxon>Eukaryota</taxon>
        <taxon>Fungi</taxon>
        <taxon>Dikarya</taxon>
        <taxon>Ascomycota</taxon>
        <taxon>Pezizomycotina</taxon>
        <taxon>Sordariomycetes</taxon>
        <taxon>Hypocreomycetidae</taxon>
        <taxon>Hypocreales</taxon>
        <taxon>Stachybotryaceae</taxon>
        <taxon>Stachybotrys</taxon>
    </lineage>
</organism>
<accession>A0A084AJL9</accession>
<feature type="compositionally biased region" description="Acidic residues" evidence="1">
    <location>
        <begin position="123"/>
        <end position="140"/>
    </location>
</feature>
<keyword evidence="2" id="KW-0732">Signal</keyword>
<proteinExistence type="predicted"/>
<evidence type="ECO:0000313" key="4">
    <source>
        <dbReference type="Proteomes" id="UP000028045"/>
    </source>
</evidence>
<dbReference type="Proteomes" id="UP000028045">
    <property type="component" value="Unassembled WGS sequence"/>
</dbReference>
<sequence length="255" mass="26337">MASLMLLTLLSIPLIAAQPSPADQYIYLGCATITPSSFPQSVDFFVPFTSQQCQSSCEGYAAVGSSCACNEPGSPEPLYELVDEALCSRLCIEDQPEAGICGGDNGEVSLYKRAEDSVKEEVQGEAEEPEEVLVEGEEEGGLDKEDGLSEETEENAGIVAQDDTLPLDPAAQPTQTPAANIPGVAEDPIAEILAAAAAPYFSSPAILSTTPTTFVAVPARTTPLALVVSAAGESSSGKVWAGLALLLVTLVAGLV</sequence>
<protein>
    <recommendedName>
        <fullName evidence="5">WSC domain-containing protein</fullName>
    </recommendedName>
</protein>
<feature type="chain" id="PRO_5001771031" description="WSC domain-containing protein" evidence="2">
    <location>
        <begin position="18"/>
        <end position="255"/>
    </location>
</feature>
<evidence type="ECO:0000256" key="2">
    <source>
        <dbReference type="SAM" id="SignalP"/>
    </source>
</evidence>
<feature type="region of interest" description="Disordered" evidence="1">
    <location>
        <begin position="119"/>
        <end position="153"/>
    </location>
</feature>
<name>A0A084AJL9_STACB</name>
<evidence type="ECO:0000256" key="1">
    <source>
        <dbReference type="SAM" id="MobiDB-lite"/>
    </source>
</evidence>
<dbReference type="EMBL" id="KL648701">
    <property type="protein sequence ID" value="KEY65498.1"/>
    <property type="molecule type" value="Genomic_DNA"/>
</dbReference>
<dbReference type="HOGENOM" id="CLU_1066250_0_0_1"/>
<gene>
    <name evidence="3" type="ORF">S7711_11385</name>
</gene>
<evidence type="ECO:0000313" key="3">
    <source>
        <dbReference type="EMBL" id="KEY65498.1"/>
    </source>
</evidence>